<evidence type="ECO:0000313" key="3">
    <source>
        <dbReference type="Proteomes" id="UP001497525"/>
    </source>
</evidence>
<feature type="compositionally biased region" description="Polar residues" evidence="1">
    <location>
        <begin position="13"/>
        <end position="26"/>
    </location>
</feature>
<name>A0AAV2TMH0_CALDB</name>
<gene>
    <name evidence="2" type="ORF">CDAUBV1_LOCUS11901</name>
</gene>
<proteinExistence type="predicted"/>
<organism evidence="2 3">
    <name type="scientific">Calicophoron daubneyi</name>
    <name type="common">Rumen fluke</name>
    <name type="synonym">Paramphistomum daubneyi</name>
    <dbReference type="NCBI Taxonomy" id="300641"/>
    <lineage>
        <taxon>Eukaryota</taxon>
        <taxon>Metazoa</taxon>
        <taxon>Spiralia</taxon>
        <taxon>Lophotrochozoa</taxon>
        <taxon>Platyhelminthes</taxon>
        <taxon>Trematoda</taxon>
        <taxon>Digenea</taxon>
        <taxon>Plagiorchiida</taxon>
        <taxon>Pronocephalata</taxon>
        <taxon>Paramphistomoidea</taxon>
        <taxon>Paramphistomidae</taxon>
        <taxon>Calicophoron</taxon>
    </lineage>
</organism>
<dbReference type="AlphaFoldDB" id="A0AAV2TMH0"/>
<feature type="region of interest" description="Disordered" evidence="1">
    <location>
        <begin position="1"/>
        <end position="45"/>
    </location>
</feature>
<evidence type="ECO:0000313" key="2">
    <source>
        <dbReference type="EMBL" id="CAL5137613.1"/>
    </source>
</evidence>
<sequence>MSSARNKTDQDTDVQTQGSMTWLESRNASRDRVRPSSSFDGKGKPRINFRYASQIQGDDEPFGNLSPVPHRELTGAAATEARQMVKLIMKNIADFRLCSTRQMIPFQLELNKYGRALWEKLNTRFHEPLTMGNTAYEEIESQRQALKVVQKAIEDHENITSDLLQRLIEHLEDYDEWLKKNSDKLQSVGLDQNQPEKVGEILEIVRDYDEFNSNQLRLLETILSEYELWLVQQLNVSTFQLEESNSGQQMDEAETKRQQIEKFLNRITEFSRSAQVLLTDLQVRLEDYESWLRRPYNLQRTLRGSSPGILGSPFVPL</sequence>
<feature type="compositionally biased region" description="Basic and acidic residues" evidence="1">
    <location>
        <begin position="1"/>
        <end position="10"/>
    </location>
</feature>
<evidence type="ECO:0000256" key="1">
    <source>
        <dbReference type="SAM" id="MobiDB-lite"/>
    </source>
</evidence>
<comment type="caution">
    <text evidence="2">The sequence shown here is derived from an EMBL/GenBank/DDBJ whole genome shotgun (WGS) entry which is preliminary data.</text>
</comment>
<protein>
    <submittedName>
        <fullName evidence="2">Uncharacterized protein</fullName>
    </submittedName>
</protein>
<dbReference type="Proteomes" id="UP001497525">
    <property type="component" value="Unassembled WGS sequence"/>
</dbReference>
<dbReference type="EMBL" id="CAXLJL010000412">
    <property type="protein sequence ID" value="CAL5137613.1"/>
    <property type="molecule type" value="Genomic_DNA"/>
</dbReference>
<reference evidence="2" key="1">
    <citation type="submission" date="2024-06" db="EMBL/GenBank/DDBJ databases">
        <authorList>
            <person name="Liu X."/>
            <person name="Lenzi L."/>
            <person name="Haldenby T S."/>
            <person name="Uol C."/>
        </authorList>
    </citation>
    <scope>NUCLEOTIDE SEQUENCE</scope>
</reference>
<accession>A0AAV2TMH0</accession>